<keyword evidence="3" id="KW-1185">Reference proteome</keyword>
<evidence type="ECO:0000313" key="2">
    <source>
        <dbReference type="EMBL" id="OPJ73654.1"/>
    </source>
</evidence>
<proteinExistence type="predicted"/>
<reference evidence="2 3" key="1">
    <citation type="submission" date="2016-02" db="EMBL/GenBank/DDBJ databases">
        <title>Band-tailed pigeon sequencing and assembly.</title>
        <authorList>
            <person name="Soares A.E."/>
            <person name="Novak B.J."/>
            <person name="Rice E.S."/>
            <person name="O'Connell B."/>
            <person name="Chang D."/>
            <person name="Weber S."/>
            <person name="Shapiro B."/>
        </authorList>
    </citation>
    <scope>NUCLEOTIDE SEQUENCE [LARGE SCALE GENOMIC DNA]</scope>
    <source>
        <strain evidence="2">BTP2013</strain>
        <tissue evidence="2">Blood</tissue>
    </source>
</reference>
<evidence type="ECO:0000256" key="1">
    <source>
        <dbReference type="SAM" id="MobiDB-lite"/>
    </source>
</evidence>
<dbReference type="Proteomes" id="UP000190648">
    <property type="component" value="Unassembled WGS sequence"/>
</dbReference>
<sequence>MVRPAVPLQPIEVHGGAEIHLQLVEDPCQSRWVPEGGCDPMENPHWSRFAGRTCDPMGEAGWNRLFLKGCTPWKEATPEQFMKNCSLWEGLMLEKFMEGPHTGAEEEYEELYSEEDEAADNM</sequence>
<dbReference type="OrthoDB" id="9395480at2759"/>
<dbReference type="AlphaFoldDB" id="A0A1V4JNG9"/>
<protein>
    <submittedName>
        <fullName evidence="2">Uncharacterized protein</fullName>
    </submittedName>
</protein>
<comment type="caution">
    <text evidence="2">The sequence shown here is derived from an EMBL/GenBank/DDBJ whole genome shotgun (WGS) entry which is preliminary data.</text>
</comment>
<name>A0A1V4JNG9_PATFA</name>
<feature type="region of interest" description="Disordered" evidence="1">
    <location>
        <begin position="100"/>
        <end position="122"/>
    </location>
</feature>
<evidence type="ECO:0000313" key="3">
    <source>
        <dbReference type="Proteomes" id="UP000190648"/>
    </source>
</evidence>
<gene>
    <name evidence="2" type="ORF">AV530_005964</name>
</gene>
<accession>A0A1V4JNG9</accession>
<dbReference type="EMBL" id="LSYS01006902">
    <property type="protein sequence ID" value="OPJ73654.1"/>
    <property type="molecule type" value="Genomic_DNA"/>
</dbReference>
<organism evidence="2 3">
    <name type="scientific">Patagioenas fasciata monilis</name>
    <dbReference type="NCBI Taxonomy" id="372326"/>
    <lineage>
        <taxon>Eukaryota</taxon>
        <taxon>Metazoa</taxon>
        <taxon>Chordata</taxon>
        <taxon>Craniata</taxon>
        <taxon>Vertebrata</taxon>
        <taxon>Euteleostomi</taxon>
        <taxon>Archelosauria</taxon>
        <taxon>Archosauria</taxon>
        <taxon>Dinosauria</taxon>
        <taxon>Saurischia</taxon>
        <taxon>Theropoda</taxon>
        <taxon>Coelurosauria</taxon>
        <taxon>Aves</taxon>
        <taxon>Neognathae</taxon>
        <taxon>Neoaves</taxon>
        <taxon>Columbimorphae</taxon>
        <taxon>Columbiformes</taxon>
        <taxon>Columbidae</taxon>
        <taxon>Patagioenas</taxon>
    </lineage>
</organism>
<feature type="compositionally biased region" description="Acidic residues" evidence="1">
    <location>
        <begin position="105"/>
        <end position="122"/>
    </location>
</feature>